<dbReference type="InterPro" id="IPR002563">
    <property type="entry name" value="Flavin_Rdtase-like_dom"/>
</dbReference>
<reference evidence="4" key="1">
    <citation type="journal article" date="2019" name="Int. J. Syst. Evol. Microbiol.">
        <title>The Global Catalogue of Microorganisms (GCM) 10K type strain sequencing project: providing services to taxonomists for standard genome sequencing and annotation.</title>
        <authorList>
            <consortium name="The Broad Institute Genomics Platform"/>
            <consortium name="The Broad Institute Genome Sequencing Center for Infectious Disease"/>
            <person name="Wu L."/>
            <person name="Ma J."/>
        </authorList>
    </citation>
    <scope>NUCLEOTIDE SEQUENCE [LARGE SCALE GENOMIC DNA]</scope>
    <source>
        <strain evidence="4">JCM 1490</strain>
    </source>
</reference>
<feature type="domain" description="Flavin reductase like" evidence="2">
    <location>
        <begin position="16"/>
        <end position="164"/>
    </location>
</feature>
<dbReference type="SUPFAM" id="SSF50475">
    <property type="entry name" value="FMN-binding split barrel"/>
    <property type="match status" value="1"/>
</dbReference>
<dbReference type="RefSeq" id="WP_382392895.1">
    <property type="nucleotide sequence ID" value="NZ_JBHTCQ010000001.1"/>
</dbReference>
<dbReference type="EC" id="1.5.1.-" evidence="3"/>
<dbReference type="Pfam" id="PF01613">
    <property type="entry name" value="Flavin_Reduct"/>
    <property type="match status" value="1"/>
</dbReference>
<evidence type="ECO:0000313" key="3">
    <source>
        <dbReference type="EMBL" id="MFC7404986.1"/>
    </source>
</evidence>
<dbReference type="SMART" id="SM00903">
    <property type="entry name" value="Flavin_Reduct"/>
    <property type="match status" value="1"/>
</dbReference>
<dbReference type="InterPro" id="IPR012349">
    <property type="entry name" value="Split_barrel_FMN-bd"/>
</dbReference>
<organism evidence="3 4">
    <name type="scientific">Georgenia alba</name>
    <dbReference type="NCBI Taxonomy" id="2233858"/>
    <lineage>
        <taxon>Bacteria</taxon>
        <taxon>Bacillati</taxon>
        <taxon>Actinomycetota</taxon>
        <taxon>Actinomycetes</taxon>
        <taxon>Micrococcales</taxon>
        <taxon>Bogoriellaceae</taxon>
        <taxon>Georgenia</taxon>
    </lineage>
</organism>
<dbReference type="PANTHER" id="PTHR30466">
    <property type="entry name" value="FLAVIN REDUCTASE"/>
    <property type="match status" value="1"/>
</dbReference>
<dbReference type="InterPro" id="IPR050268">
    <property type="entry name" value="NADH-dep_flavin_reductase"/>
</dbReference>
<evidence type="ECO:0000259" key="2">
    <source>
        <dbReference type="SMART" id="SM00903"/>
    </source>
</evidence>
<keyword evidence="4" id="KW-1185">Reference proteome</keyword>
<dbReference type="PANTHER" id="PTHR30466:SF1">
    <property type="entry name" value="FMN REDUCTASE (NADH) RUTF"/>
    <property type="match status" value="1"/>
</dbReference>
<protein>
    <submittedName>
        <fullName evidence="3">Flavin reductase family protein</fullName>
        <ecNumber evidence="3">1.5.1.-</ecNumber>
    </submittedName>
</protein>
<dbReference type="EMBL" id="JBHTCQ010000001">
    <property type="protein sequence ID" value="MFC7404986.1"/>
    <property type="molecule type" value="Genomic_DNA"/>
</dbReference>
<name>A0ABW2Q777_9MICO</name>
<dbReference type="Gene3D" id="2.30.110.10">
    <property type="entry name" value="Electron Transport, Fmn-binding Protein, Chain A"/>
    <property type="match status" value="1"/>
</dbReference>
<dbReference type="Proteomes" id="UP001596455">
    <property type="component" value="Unassembled WGS sequence"/>
</dbReference>
<gene>
    <name evidence="3" type="ORF">ACFQQL_07680</name>
</gene>
<evidence type="ECO:0000256" key="1">
    <source>
        <dbReference type="ARBA" id="ARBA00023002"/>
    </source>
</evidence>
<accession>A0ABW2Q777</accession>
<keyword evidence="1 3" id="KW-0560">Oxidoreductase</keyword>
<proteinExistence type="predicted"/>
<dbReference type="GO" id="GO:0016491">
    <property type="term" value="F:oxidoreductase activity"/>
    <property type="evidence" value="ECO:0007669"/>
    <property type="project" value="UniProtKB-KW"/>
</dbReference>
<sequence>MSPVETDLVDRFRATMARLPGGVTAVAVRRGGLDLAMTATTVVSVSLRPPMLLFSVHSDARLREVLDEVDTWAVSILDGDGRVLAERLADPGRPAVGQLVGVRHRRGEHSGAALLEPAQAWLECRTAWIRTAGDHDVVVGEVLDAWTGATGTGGLVHHLGRLRPLT</sequence>
<comment type="caution">
    <text evidence="3">The sequence shown here is derived from an EMBL/GenBank/DDBJ whole genome shotgun (WGS) entry which is preliminary data.</text>
</comment>
<evidence type="ECO:0000313" key="4">
    <source>
        <dbReference type="Proteomes" id="UP001596455"/>
    </source>
</evidence>